<proteinExistence type="predicted"/>
<protein>
    <submittedName>
        <fullName evidence="2">Uncharacterized protein</fullName>
    </submittedName>
</protein>
<dbReference type="RefSeq" id="WP_160423151.1">
    <property type="nucleotide sequence ID" value="NZ_WSTA01000013.1"/>
</dbReference>
<accession>A0A6I4NXF3</accession>
<name>A0A6I4NXF3_9MICO</name>
<evidence type="ECO:0000313" key="2">
    <source>
        <dbReference type="EMBL" id="MWB97802.1"/>
    </source>
</evidence>
<reference evidence="2 3" key="1">
    <citation type="submission" date="2019-12" db="EMBL/GenBank/DDBJ databases">
        <authorList>
            <person name="Kim Y.S."/>
        </authorList>
    </citation>
    <scope>NUCLEOTIDE SEQUENCE [LARGE SCALE GENOMIC DNA]</scope>
    <source>
        <strain evidence="2 3">MMS17-SY077</strain>
    </source>
</reference>
<comment type="caution">
    <text evidence="2">The sequence shown here is derived from an EMBL/GenBank/DDBJ whole genome shotgun (WGS) entry which is preliminary data.</text>
</comment>
<gene>
    <name evidence="2" type="ORF">GB864_04450</name>
</gene>
<dbReference type="AlphaFoldDB" id="A0A6I4NXF3"/>
<dbReference type="Proteomes" id="UP000438182">
    <property type="component" value="Unassembled WGS sequence"/>
</dbReference>
<organism evidence="2 3">
    <name type="scientific">Agromyces seonyuensis</name>
    <dbReference type="NCBI Taxonomy" id="2662446"/>
    <lineage>
        <taxon>Bacteria</taxon>
        <taxon>Bacillati</taxon>
        <taxon>Actinomycetota</taxon>
        <taxon>Actinomycetes</taxon>
        <taxon>Micrococcales</taxon>
        <taxon>Microbacteriaceae</taxon>
        <taxon>Agromyces</taxon>
    </lineage>
</organism>
<dbReference type="EMBL" id="WSTA01000013">
    <property type="protein sequence ID" value="MWB97802.1"/>
    <property type="molecule type" value="Genomic_DNA"/>
</dbReference>
<feature type="region of interest" description="Disordered" evidence="1">
    <location>
        <begin position="80"/>
        <end position="110"/>
    </location>
</feature>
<keyword evidence="3" id="KW-1185">Reference proteome</keyword>
<evidence type="ECO:0000256" key="1">
    <source>
        <dbReference type="SAM" id="MobiDB-lite"/>
    </source>
</evidence>
<sequence>MARTMAGRPAGNGFTHFWERVDRVLLPVFEAPVLHDADRDVGPIGAAPCPVCGHPMTEHAIERSEYDTVLECPTSERLPLASTHSPLNEFGMPLSGRRRERYEQELATTG</sequence>
<evidence type="ECO:0000313" key="3">
    <source>
        <dbReference type="Proteomes" id="UP000438182"/>
    </source>
</evidence>